<accession>A0AAZ3QME4</accession>
<dbReference type="SUPFAM" id="SSF52833">
    <property type="entry name" value="Thioredoxin-like"/>
    <property type="match status" value="1"/>
</dbReference>
<feature type="compositionally biased region" description="Acidic residues" evidence="2">
    <location>
        <begin position="127"/>
        <end position="142"/>
    </location>
</feature>
<reference evidence="3" key="3">
    <citation type="submission" date="2025-09" db="UniProtKB">
        <authorList>
            <consortium name="Ensembl"/>
        </authorList>
    </citation>
    <scope>IDENTIFICATION</scope>
</reference>
<reference evidence="4" key="1">
    <citation type="journal article" date="2018" name="PLoS ONE">
        <title>Chinook salmon (Oncorhynchus tshawytscha) genome and transcriptome.</title>
        <authorList>
            <person name="Christensen K.A."/>
            <person name="Leong J.S."/>
            <person name="Sakhrani D."/>
            <person name="Biagi C.A."/>
            <person name="Minkley D.R."/>
            <person name="Withler R.E."/>
            <person name="Rondeau E.B."/>
            <person name="Koop B.F."/>
            <person name="Devlin R.H."/>
        </authorList>
    </citation>
    <scope>NUCLEOTIDE SEQUENCE [LARGE SCALE GENOMIC DNA]</scope>
</reference>
<dbReference type="AlphaFoldDB" id="A0AAZ3QME4"/>
<protein>
    <recommendedName>
        <fullName evidence="5">SH3 domain-binding glutamic acid-rich protein</fullName>
    </recommendedName>
</protein>
<feature type="compositionally biased region" description="Acidic residues" evidence="2">
    <location>
        <begin position="162"/>
        <end position="182"/>
    </location>
</feature>
<dbReference type="InterPro" id="IPR006993">
    <property type="entry name" value="Glut_rich_SH3-bd"/>
</dbReference>
<dbReference type="Gene3D" id="3.40.30.10">
    <property type="entry name" value="Glutaredoxin"/>
    <property type="match status" value="1"/>
</dbReference>
<evidence type="ECO:0000313" key="3">
    <source>
        <dbReference type="Ensembl" id="ENSOTSP00005129134.1"/>
    </source>
</evidence>
<name>A0AAZ3QME4_ONCTS</name>
<dbReference type="PANTHER" id="PTHR12232">
    <property type="entry name" value="SH3 DOMAIN-BINDING GLUTAMIC ACID-RICH-LIKE PROTEIN"/>
    <property type="match status" value="1"/>
</dbReference>
<evidence type="ECO:0000313" key="4">
    <source>
        <dbReference type="Proteomes" id="UP000694402"/>
    </source>
</evidence>
<feature type="compositionally biased region" description="Basic and acidic residues" evidence="2">
    <location>
        <begin position="183"/>
        <end position="196"/>
    </location>
</feature>
<reference evidence="3" key="2">
    <citation type="submission" date="2025-08" db="UniProtKB">
        <authorList>
            <consortium name="Ensembl"/>
        </authorList>
    </citation>
    <scope>IDENTIFICATION</scope>
</reference>
<evidence type="ECO:0008006" key="5">
    <source>
        <dbReference type="Google" id="ProtNLM"/>
    </source>
</evidence>
<proteinExistence type="inferred from homology"/>
<dbReference type="InterPro" id="IPR036249">
    <property type="entry name" value="Thioredoxin-like_sf"/>
</dbReference>
<dbReference type="GeneTree" id="ENSGT00940000159847"/>
<dbReference type="InterPro" id="IPR051033">
    <property type="entry name" value="SH3BGR"/>
</dbReference>
<evidence type="ECO:0000256" key="2">
    <source>
        <dbReference type="SAM" id="MobiDB-lite"/>
    </source>
</evidence>
<dbReference type="Proteomes" id="UP000694402">
    <property type="component" value="Unassembled WGS sequence"/>
</dbReference>
<feature type="region of interest" description="Disordered" evidence="2">
    <location>
        <begin position="117"/>
        <end position="142"/>
    </location>
</feature>
<dbReference type="Ensembl" id="ENSOTST00005170329.1">
    <property type="protein sequence ID" value="ENSOTSP00005129134.1"/>
    <property type="gene ID" value="ENSOTSG00005014599.2"/>
</dbReference>
<dbReference type="GO" id="GO:0005737">
    <property type="term" value="C:cytoplasm"/>
    <property type="evidence" value="ECO:0007669"/>
    <property type="project" value="TreeGrafter"/>
</dbReference>
<gene>
    <name evidence="3" type="primary">LOC112267161</name>
</gene>
<dbReference type="CDD" id="cd03030">
    <property type="entry name" value="GRX_SH3BGR"/>
    <property type="match status" value="1"/>
</dbReference>
<organism evidence="3 4">
    <name type="scientific">Oncorhynchus tshawytscha</name>
    <name type="common">Chinook salmon</name>
    <name type="synonym">Salmo tshawytscha</name>
    <dbReference type="NCBI Taxonomy" id="74940"/>
    <lineage>
        <taxon>Eukaryota</taxon>
        <taxon>Metazoa</taxon>
        <taxon>Chordata</taxon>
        <taxon>Craniata</taxon>
        <taxon>Vertebrata</taxon>
        <taxon>Euteleostomi</taxon>
        <taxon>Actinopterygii</taxon>
        <taxon>Neopterygii</taxon>
        <taxon>Teleostei</taxon>
        <taxon>Protacanthopterygii</taxon>
        <taxon>Salmoniformes</taxon>
        <taxon>Salmonidae</taxon>
        <taxon>Salmoninae</taxon>
        <taxon>Oncorhynchus</taxon>
    </lineage>
</organism>
<keyword evidence="4" id="KW-1185">Reference proteome</keyword>
<dbReference type="PANTHER" id="PTHR12232:SF1">
    <property type="entry name" value="SH3 DOMAIN-BINDING GLUTAMIC ACID-RICH PROTEIN"/>
    <property type="match status" value="1"/>
</dbReference>
<evidence type="ECO:0000256" key="1">
    <source>
        <dbReference type="ARBA" id="ARBA00007764"/>
    </source>
</evidence>
<dbReference type="Pfam" id="PF04908">
    <property type="entry name" value="SH3BGR"/>
    <property type="match status" value="1"/>
</dbReference>
<comment type="similarity">
    <text evidence="1">Belongs to the SH3BGR family.</text>
</comment>
<feature type="region of interest" description="Disordered" evidence="2">
    <location>
        <begin position="154"/>
        <end position="196"/>
    </location>
</feature>
<sequence length="263" mass="29074">MVIKVFLASSSGSTAIKKKQQDVLGFLEALKVDYAPLDIACNEDNRMWMRENVPVEKKPTNGIPLPPQIFNEESYCGDYETFFDAKEDNAVYAFLGLPPPPGSKEAKEAYLLENGPVENGTIVNGTDDAEDEENLEAEEENIDDDTLKREVPMEECNRDEHTEEVEAEVGGETGEEAAEEAAEEKVAEEKEAVKDTEESLENTVIGSQNPMLCPPVMSPLSISLTLSFSRPQGFVSLELLLFSSPPQLWTILTHLYSVILTVP</sequence>